<sequence>MTKARLSAIIKENVQFASQDQQGPMAGGAVCVFSGAMSGIGAKILEKMVVMFRQSATFYVLGNFSEPTQAHRKRVLDGLLNRGCKIVFIDADPSLISDMDSASSQILIAENKVDYLCISKDDFPPPRAAPATKEASDQDMAVWYFARMRLVSNLLPLLCRSQKPRILNILNGGVDKSTKKPYRYIHGGSLLERTALLTKLAFHHLATENPHITLITSAIGLSNAATSHCAEASKTSVRISQALRAARSSVMERIVGTPPDEALERHLYYLTSSDCSPGSLIADENDELVSYSLPVFEDKRHDEVWDFTVRFCEEALASSAGTGSK</sequence>
<name>A0ACC1PHI8_9PEZI</name>
<evidence type="ECO:0000313" key="2">
    <source>
        <dbReference type="Proteomes" id="UP001143856"/>
    </source>
</evidence>
<protein>
    <submittedName>
        <fullName evidence="1">Uncharacterized protein</fullName>
    </submittedName>
</protein>
<reference evidence="1" key="1">
    <citation type="submission" date="2022-10" db="EMBL/GenBank/DDBJ databases">
        <title>Genome Sequence of Xylaria curta.</title>
        <authorList>
            <person name="Buettner E."/>
        </authorList>
    </citation>
    <scope>NUCLEOTIDE SEQUENCE</scope>
    <source>
        <strain evidence="1">Babe10</strain>
    </source>
</reference>
<accession>A0ACC1PHI8</accession>
<organism evidence="1 2">
    <name type="scientific">Xylaria curta</name>
    <dbReference type="NCBI Taxonomy" id="42375"/>
    <lineage>
        <taxon>Eukaryota</taxon>
        <taxon>Fungi</taxon>
        <taxon>Dikarya</taxon>
        <taxon>Ascomycota</taxon>
        <taxon>Pezizomycotina</taxon>
        <taxon>Sordariomycetes</taxon>
        <taxon>Xylariomycetidae</taxon>
        <taxon>Xylariales</taxon>
        <taxon>Xylariaceae</taxon>
        <taxon>Xylaria</taxon>
    </lineage>
</organism>
<dbReference type="EMBL" id="JAPDGR010000308">
    <property type="protein sequence ID" value="KAJ2991781.1"/>
    <property type="molecule type" value="Genomic_DNA"/>
</dbReference>
<proteinExistence type="predicted"/>
<dbReference type="Proteomes" id="UP001143856">
    <property type="component" value="Unassembled WGS sequence"/>
</dbReference>
<comment type="caution">
    <text evidence="1">The sequence shown here is derived from an EMBL/GenBank/DDBJ whole genome shotgun (WGS) entry which is preliminary data.</text>
</comment>
<evidence type="ECO:0000313" key="1">
    <source>
        <dbReference type="EMBL" id="KAJ2991781.1"/>
    </source>
</evidence>
<gene>
    <name evidence="1" type="ORF">NUW58_g2395</name>
</gene>
<keyword evidence="2" id="KW-1185">Reference proteome</keyword>